<evidence type="ECO:0000313" key="1">
    <source>
        <dbReference type="EMBL" id="CAH2233875.1"/>
    </source>
</evidence>
<accession>A0A8S4RCT2</accession>
<evidence type="ECO:0000313" key="2">
    <source>
        <dbReference type="Proteomes" id="UP000838756"/>
    </source>
</evidence>
<dbReference type="Proteomes" id="UP000838756">
    <property type="component" value="Unassembled WGS sequence"/>
</dbReference>
<gene>
    <name evidence="1" type="primary">jg18658</name>
    <name evidence="1" type="ORF">PAEG_LOCUS11796</name>
</gene>
<proteinExistence type="predicted"/>
<organism evidence="1 2">
    <name type="scientific">Pararge aegeria aegeria</name>
    <dbReference type="NCBI Taxonomy" id="348720"/>
    <lineage>
        <taxon>Eukaryota</taxon>
        <taxon>Metazoa</taxon>
        <taxon>Ecdysozoa</taxon>
        <taxon>Arthropoda</taxon>
        <taxon>Hexapoda</taxon>
        <taxon>Insecta</taxon>
        <taxon>Pterygota</taxon>
        <taxon>Neoptera</taxon>
        <taxon>Endopterygota</taxon>
        <taxon>Lepidoptera</taxon>
        <taxon>Glossata</taxon>
        <taxon>Ditrysia</taxon>
        <taxon>Papilionoidea</taxon>
        <taxon>Nymphalidae</taxon>
        <taxon>Satyrinae</taxon>
        <taxon>Satyrini</taxon>
        <taxon>Parargina</taxon>
        <taxon>Pararge</taxon>
    </lineage>
</organism>
<protein>
    <submittedName>
        <fullName evidence="1">Jg18658 protein</fullName>
    </submittedName>
</protein>
<keyword evidence="2" id="KW-1185">Reference proteome</keyword>
<sequence>MLYFSILVFVYLPHHPQLHCWAQGSPLTGETVSEHRPSMLLQCGLMGFKDYYNNSVIISGTDEFTRHGADTGNLLIRDCAEKENTQYLIEFCPTRDSSPGPRVP</sequence>
<comment type="caution">
    <text evidence="1">The sequence shown here is derived from an EMBL/GenBank/DDBJ whole genome shotgun (WGS) entry which is preliminary data.</text>
</comment>
<name>A0A8S4RCT2_9NEOP</name>
<dbReference type="EMBL" id="CAKXAJ010025012">
    <property type="protein sequence ID" value="CAH2233875.1"/>
    <property type="molecule type" value="Genomic_DNA"/>
</dbReference>
<reference evidence="1" key="1">
    <citation type="submission" date="2022-03" db="EMBL/GenBank/DDBJ databases">
        <authorList>
            <person name="Lindestad O."/>
        </authorList>
    </citation>
    <scope>NUCLEOTIDE SEQUENCE</scope>
</reference>
<dbReference type="AlphaFoldDB" id="A0A8S4RCT2"/>